<name>E0XX66_9PROT</name>
<evidence type="ECO:0000313" key="2">
    <source>
        <dbReference type="EMBL" id="ADI19007.1"/>
    </source>
</evidence>
<dbReference type="InterPro" id="IPR025194">
    <property type="entry name" value="RodZ-like_C"/>
</dbReference>
<feature type="domain" description="Cytoskeleton protein RodZ-like C-terminal" evidence="1">
    <location>
        <begin position="319"/>
        <end position="380"/>
    </location>
</feature>
<evidence type="ECO:0000259" key="1">
    <source>
        <dbReference type="Pfam" id="PF13464"/>
    </source>
</evidence>
<protein>
    <submittedName>
        <fullName evidence="2">Uncharacterized protein conserved in bacteria</fullName>
    </submittedName>
</protein>
<dbReference type="AlphaFoldDB" id="E0XX66"/>
<dbReference type="Gene3D" id="1.10.260.40">
    <property type="entry name" value="lambda repressor-like DNA-binding domains"/>
    <property type="match status" value="1"/>
</dbReference>
<sequence>MTQKPVLGVGEGQTMNDSFKEIGKALQAARKVLGLRTADVARELRISADYLRLLESGNFDQLPAPTYVSGFLRTYGKFLGLDGADLAGRFYAIKGDASSTIDYKMPVTAGPPQRSAPAVASLFVVLALIGYGGWYWISGPTTPDSTAENELAVVEIDAQQPGLMEKSATGQRLESASQSTSGTMLADQGFTVTIANGDESEKISPVMTAEDEVNDSVVSNGGGSFENGAATTILAAVAPGINETALNDAVVESETSNIVAATSSASALIDGDAATQPFTKMARRVNTDDATVTPDIVQQLVPGSAAAVATSRDPDQEVTIRATASSWVEIVRSDGTAVLKKLMKAGETYVVDDGSSLYLSTGNAGGIELVTAGNDIITIGSVGEIVRDLPLAKNRLRERF</sequence>
<dbReference type="InterPro" id="IPR050400">
    <property type="entry name" value="Bact_Cytoskel_RodZ"/>
</dbReference>
<dbReference type="CDD" id="cd00093">
    <property type="entry name" value="HTH_XRE"/>
    <property type="match status" value="1"/>
</dbReference>
<accession>E0XX66</accession>
<organism evidence="2">
    <name type="scientific">uncultured alpha proteobacterium HF0070_05I22</name>
    <dbReference type="NCBI Taxonomy" id="710803"/>
    <lineage>
        <taxon>Bacteria</taxon>
        <taxon>Pseudomonadati</taxon>
        <taxon>Pseudomonadota</taxon>
        <taxon>Alphaproteobacteria</taxon>
        <taxon>environmental samples</taxon>
    </lineage>
</organism>
<dbReference type="Pfam" id="PF13413">
    <property type="entry name" value="HTH_25"/>
    <property type="match status" value="1"/>
</dbReference>
<reference evidence="2" key="1">
    <citation type="journal article" date="2011" name="Environ. Microbiol.">
        <title>Time-series analyses of Monterey Bay coastal microbial picoplankton using a 'genome proxy' microarray.</title>
        <authorList>
            <person name="Rich V.I."/>
            <person name="Pham V.D."/>
            <person name="Eppley J."/>
            <person name="Shi Y."/>
            <person name="DeLong E.F."/>
        </authorList>
    </citation>
    <scope>NUCLEOTIDE SEQUENCE</scope>
</reference>
<dbReference type="InterPro" id="IPR010982">
    <property type="entry name" value="Lambda_DNA-bd_dom_sf"/>
</dbReference>
<dbReference type="InterPro" id="IPR001387">
    <property type="entry name" value="Cro/C1-type_HTH"/>
</dbReference>
<proteinExistence type="predicted"/>
<dbReference type="GO" id="GO:0003677">
    <property type="term" value="F:DNA binding"/>
    <property type="evidence" value="ECO:0007669"/>
    <property type="project" value="InterPro"/>
</dbReference>
<dbReference type="Pfam" id="PF13464">
    <property type="entry name" value="RodZ_C"/>
    <property type="match status" value="1"/>
</dbReference>
<dbReference type="EMBL" id="GU474907">
    <property type="protein sequence ID" value="ADI19007.1"/>
    <property type="molecule type" value="Genomic_DNA"/>
</dbReference>
<dbReference type="PANTHER" id="PTHR34475">
    <property type="match status" value="1"/>
</dbReference>
<dbReference type="SUPFAM" id="SSF47413">
    <property type="entry name" value="lambda repressor-like DNA-binding domains"/>
    <property type="match status" value="1"/>
</dbReference>
<dbReference type="PANTHER" id="PTHR34475:SF1">
    <property type="entry name" value="CYTOSKELETON PROTEIN RODZ"/>
    <property type="match status" value="1"/>
</dbReference>